<gene>
    <name evidence="3" type="primary">LOC114346081</name>
</gene>
<accession>A0A6P7H2F7</accession>
<evidence type="ECO:0000313" key="3">
    <source>
        <dbReference type="RefSeq" id="XP_028152672.1"/>
    </source>
</evidence>
<feature type="signal peptide" evidence="2">
    <location>
        <begin position="1"/>
        <end position="21"/>
    </location>
</feature>
<feature type="compositionally biased region" description="Polar residues" evidence="1">
    <location>
        <begin position="73"/>
        <end position="103"/>
    </location>
</feature>
<name>A0A6P7H2F7_DIAVI</name>
<keyword evidence="2" id="KW-0732">Signal</keyword>
<evidence type="ECO:0000256" key="1">
    <source>
        <dbReference type="SAM" id="MobiDB-lite"/>
    </source>
</evidence>
<feature type="region of interest" description="Disordered" evidence="1">
    <location>
        <begin position="24"/>
        <end position="103"/>
    </location>
</feature>
<evidence type="ECO:0000256" key="2">
    <source>
        <dbReference type="SAM" id="SignalP"/>
    </source>
</evidence>
<feature type="chain" id="PRO_5028445472" evidence="2">
    <location>
        <begin position="22"/>
        <end position="206"/>
    </location>
</feature>
<proteinExistence type="predicted"/>
<dbReference type="AlphaFoldDB" id="A0A6P7H2F7"/>
<reference evidence="3" key="1">
    <citation type="submission" date="2025-08" db="UniProtKB">
        <authorList>
            <consortium name="RefSeq"/>
        </authorList>
    </citation>
    <scope>IDENTIFICATION</scope>
    <source>
        <tissue evidence="3">Whole insect</tissue>
    </source>
</reference>
<organism evidence="3">
    <name type="scientific">Diabrotica virgifera virgifera</name>
    <name type="common">western corn rootworm</name>
    <dbReference type="NCBI Taxonomy" id="50390"/>
    <lineage>
        <taxon>Eukaryota</taxon>
        <taxon>Metazoa</taxon>
        <taxon>Ecdysozoa</taxon>
        <taxon>Arthropoda</taxon>
        <taxon>Hexapoda</taxon>
        <taxon>Insecta</taxon>
        <taxon>Pterygota</taxon>
        <taxon>Neoptera</taxon>
        <taxon>Endopterygota</taxon>
        <taxon>Coleoptera</taxon>
        <taxon>Polyphaga</taxon>
        <taxon>Cucujiformia</taxon>
        <taxon>Chrysomeloidea</taxon>
        <taxon>Chrysomelidae</taxon>
        <taxon>Galerucinae</taxon>
        <taxon>Diabroticina</taxon>
        <taxon>Diabroticites</taxon>
        <taxon>Diabrotica</taxon>
    </lineage>
</organism>
<protein>
    <submittedName>
        <fullName evidence="3">Uncharacterized protein DDB_G0287625-like isoform X1</fullName>
    </submittedName>
</protein>
<sequence>MDIMKSAIVIIVCAFFTRVFTSPLGTRTNNPSNSDNGYQSNNGPNAFPQVNNGPNRFNPLPQINNPNNIFPQTYNDPNLYPQINNGPSQFNPLSQTNNELDPSPPISNNFNPLSQIPPIPVTRKKNSENEDIKAPANYFYSYPRAMVIKIYYISGKSEPYDEPDIPVISGQPKVGLRGGQVGFSAMPSPMPIPTCAISSLCGGNFG</sequence>
<feature type="compositionally biased region" description="Low complexity" evidence="1">
    <location>
        <begin position="57"/>
        <end position="72"/>
    </location>
</feature>
<feature type="compositionally biased region" description="Polar residues" evidence="1">
    <location>
        <begin position="24"/>
        <end position="55"/>
    </location>
</feature>
<dbReference type="RefSeq" id="XP_028152672.1">
    <property type="nucleotide sequence ID" value="XM_028296871.1"/>
</dbReference>
<dbReference type="InParanoid" id="A0A6P7H2F7"/>